<evidence type="ECO:0000256" key="6">
    <source>
        <dbReference type="ARBA" id="ARBA00022989"/>
    </source>
</evidence>
<comment type="subcellular location">
    <subcellularLocation>
        <location evidence="1">Golgi apparatus membrane</location>
        <topology evidence="1">Multi-pass membrane protein</topology>
    </subcellularLocation>
</comment>
<evidence type="ECO:0000313" key="11">
    <source>
        <dbReference type="EMBL" id="KAI3433720.1"/>
    </source>
</evidence>
<evidence type="ECO:0000256" key="9">
    <source>
        <dbReference type="SAM" id="MobiDB-lite"/>
    </source>
</evidence>
<evidence type="ECO:0000256" key="1">
    <source>
        <dbReference type="ARBA" id="ARBA00004653"/>
    </source>
</evidence>
<dbReference type="AlphaFoldDB" id="A0A9D4TU63"/>
<dbReference type="GO" id="GO:0043001">
    <property type="term" value="P:Golgi to plasma membrane protein transport"/>
    <property type="evidence" value="ECO:0007669"/>
    <property type="project" value="TreeGrafter"/>
</dbReference>
<keyword evidence="3" id="KW-0813">Transport</keyword>
<evidence type="ECO:0000256" key="2">
    <source>
        <dbReference type="ARBA" id="ARBA00008160"/>
    </source>
</evidence>
<gene>
    <name evidence="11" type="ORF">D9Q98_003528</name>
</gene>
<feature type="transmembrane region" description="Helical" evidence="10">
    <location>
        <begin position="114"/>
        <end position="133"/>
    </location>
</feature>
<keyword evidence="6 10" id="KW-1133">Transmembrane helix</keyword>
<dbReference type="GO" id="GO:0005829">
    <property type="term" value="C:cytosol"/>
    <property type="evidence" value="ECO:0007669"/>
    <property type="project" value="GOC"/>
</dbReference>
<dbReference type="GO" id="GO:0034067">
    <property type="term" value="P:protein localization to Golgi apparatus"/>
    <property type="evidence" value="ECO:0007669"/>
    <property type="project" value="TreeGrafter"/>
</dbReference>
<keyword evidence="4 10" id="KW-0812">Transmembrane</keyword>
<feature type="region of interest" description="Disordered" evidence="9">
    <location>
        <begin position="152"/>
        <end position="187"/>
    </location>
</feature>
<dbReference type="GO" id="GO:0000139">
    <property type="term" value="C:Golgi membrane"/>
    <property type="evidence" value="ECO:0007669"/>
    <property type="project" value="UniProtKB-SubCell"/>
</dbReference>
<accession>A0A9D4TU63</accession>
<feature type="transmembrane region" description="Helical" evidence="10">
    <location>
        <begin position="88"/>
        <end position="108"/>
    </location>
</feature>
<sequence>MERARNGCMLCREQYVVFRCLYYLSLGLMYKMIVAPYVPGLTLYHFFDWRWVSFSSFQGWMVSVASLVNAVVTAGYLRLLVQRAKKCLDFAGTILCVHLIIVTCFSGFPKQLAWWALQGANLAVSALLGEWLCMQKEMQDIPISSLRRNGASTAAKASSSGSGGSSSRSSAPHVLELSSITIQDGPR</sequence>
<keyword evidence="12" id="KW-1185">Reference proteome</keyword>
<comment type="caution">
    <text evidence="11">The sequence shown here is derived from an EMBL/GenBank/DDBJ whole genome shotgun (WGS) entry which is preliminary data.</text>
</comment>
<dbReference type="PANTHER" id="PTHR12952">
    <property type="entry name" value="SYS1"/>
    <property type="match status" value="1"/>
</dbReference>
<reference evidence="11" key="2">
    <citation type="submission" date="2020-11" db="EMBL/GenBank/DDBJ databases">
        <authorList>
            <person name="Cecchin M."/>
            <person name="Marcolungo L."/>
            <person name="Rossato M."/>
            <person name="Girolomoni L."/>
            <person name="Cosentino E."/>
            <person name="Cuine S."/>
            <person name="Li-Beisson Y."/>
            <person name="Delledonne M."/>
            <person name="Ballottari M."/>
        </authorList>
    </citation>
    <scope>NUCLEOTIDE SEQUENCE</scope>
    <source>
        <strain evidence="11">211/11P</strain>
        <tissue evidence="11">Whole cell</tissue>
    </source>
</reference>
<keyword evidence="5" id="KW-0653">Protein transport</keyword>
<dbReference type="OrthoDB" id="542931at2759"/>
<dbReference type="EMBL" id="SIDB01000004">
    <property type="protein sequence ID" value="KAI3433720.1"/>
    <property type="molecule type" value="Genomic_DNA"/>
</dbReference>
<proteinExistence type="inferred from homology"/>
<keyword evidence="8 10" id="KW-0472">Membrane</keyword>
<feature type="transmembrane region" description="Helical" evidence="10">
    <location>
        <begin position="21"/>
        <end position="47"/>
    </location>
</feature>
<evidence type="ECO:0000256" key="8">
    <source>
        <dbReference type="ARBA" id="ARBA00023136"/>
    </source>
</evidence>
<comment type="similarity">
    <text evidence="2">Belongs to the SYS1 family.</text>
</comment>
<feature type="compositionally biased region" description="Low complexity" evidence="9">
    <location>
        <begin position="152"/>
        <end position="171"/>
    </location>
</feature>
<protein>
    <submittedName>
        <fullName evidence="11">Uncharacterized protein</fullName>
    </submittedName>
</protein>
<feature type="compositionally biased region" description="Polar residues" evidence="9">
    <location>
        <begin position="178"/>
        <end position="187"/>
    </location>
</feature>
<dbReference type="Proteomes" id="UP001055712">
    <property type="component" value="Unassembled WGS sequence"/>
</dbReference>
<feature type="transmembrane region" description="Helical" evidence="10">
    <location>
        <begin position="59"/>
        <end position="81"/>
    </location>
</feature>
<name>A0A9D4TU63_CHLVU</name>
<evidence type="ECO:0000313" key="12">
    <source>
        <dbReference type="Proteomes" id="UP001055712"/>
    </source>
</evidence>
<evidence type="ECO:0000256" key="7">
    <source>
        <dbReference type="ARBA" id="ARBA00023034"/>
    </source>
</evidence>
<dbReference type="GO" id="GO:0006895">
    <property type="term" value="P:Golgi to endosome transport"/>
    <property type="evidence" value="ECO:0007669"/>
    <property type="project" value="TreeGrafter"/>
</dbReference>
<organism evidence="11 12">
    <name type="scientific">Chlorella vulgaris</name>
    <name type="common">Green alga</name>
    <dbReference type="NCBI Taxonomy" id="3077"/>
    <lineage>
        <taxon>Eukaryota</taxon>
        <taxon>Viridiplantae</taxon>
        <taxon>Chlorophyta</taxon>
        <taxon>core chlorophytes</taxon>
        <taxon>Trebouxiophyceae</taxon>
        <taxon>Chlorellales</taxon>
        <taxon>Chlorellaceae</taxon>
        <taxon>Chlorella clade</taxon>
        <taxon>Chlorella</taxon>
    </lineage>
</organism>
<dbReference type="InterPro" id="IPR019185">
    <property type="entry name" value="Integral_membrane_SYS1-rel"/>
</dbReference>
<dbReference type="Pfam" id="PF09801">
    <property type="entry name" value="SYS1"/>
    <property type="match status" value="1"/>
</dbReference>
<evidence type="ECO:0000256" key="3">
    <source>
        <dbReference type="ARBA" id="ARBA00022448"/>
    </source>
</evidence>
<evidence type="ECO:0000256" key="4">
    <source>
        <dbReference type="ARBA" id="ARBA00022692"/>
    </source>
</evidence>
<evidence type="ECO:0000256" key="10">
    <source>
        <dbReference type="SAM" id="Phobius"/>
    </source>
</evidence>
<dbReference type="PANTHER" id="PTHR12952:SF0">
    <property type="entry name" value="PROTEIN SYS1 HOMOLOG"/>
    <property type="match status" value="1"/>
</dbReference>
<keyword evidence="7" id="KW-0333">Golgi apparatus</keyword>
<evidence type="ECO:0000256" key="5">
    <source>
        <dbReference type="ARBA" id="ARBA00022927"/>
    </source>
</evidence>
<dbReference type="GO" id="GO:0005802">
    <property type="term" value="C:trans-Golgi network"/>
    <property type="evidence" value="ECO:0007669"/>
    <property type="project" value="TreeGrafter"/>
</dbReference>
<reference evidence="11" key="1">
    <citation type="journal article" date="2019" name="Plant J.">
        <title>Chlorella vulgaris genome assembly and annotation reveals the molecular basis for metabolic acclimation to high light conditions.</title>
        <authorList>
            <person name="Cecchin M."/>
            <person name="Marcolungo L."/>
            <person name="Rossato M."/>
            <person name="Girolomoni L."/>
            <person name="Cosentino E."/>
            <person name="Cuine S."/>
            <person name="Li-Beisson Y."/>
            <person name="Delledonne M."/>
            <person name="Ballottari M."/>
        </authorList>
    </citation>
    <scope>NUCLEOTIDE SEQUENCE</scope>
    <source>
        <strain evidence="11">211/11P</strain>
    </source>
</reference>